<evidence type="ECO:0000256" key="12">
    <source>
        <dbReference type="ARBA" id="ARBA00023002"/>
    </source>
</evidence>
<dbReference type="Gene3D" id="3.30.390.30">
    <property type="match status" value="1"/>
</dbReference>
<keyword evidence="12 17" id="KW-0560">Oxidoreductase</keyword>
<dbReference type="Gene3D" id="3.50.50.60">
    <property type="entry name" value="FAD/NAD(P)-binding domain"/>
    <property type="match status" value="2"/>
</dbReference>
<evidence type="ECO:0000256" key="10">
    <source>
        <dbReference type="ARBA" id="ARBA00022857"/>
    </source>
</evidence>
<proteinExistence type="inferred from homology"/>
<dbReference type="InterPro" id="IPR016156">
    <property type="entry name" value="FAD/NAD-linked_Rdtase_dimer_sf"/>
</dbReference>
<dbReference type="InterPro" id="IPR001100">
    <property type="entry name" value="Pyr_nuc-diS_OxRdtase"/>
</dbReference>
<dbReference type="InterPro" id="IPR012999">
    <property type="entry name" value="Pyr_OxRdtase_I_AS"/>
</dbReference>
<feature type="domain" description="FAD/NAD(P)-binding" evidence="19">
    <location>
        <begin position="9"/>
        <end position="336"/>
    </location>
</feature>
<dbReference type="Proteomes" id="UP001499841">
    <property type="component" value="Unassembled WGS sequence"/>
</dbReference>
<keyword evidence="7 17" id="KW-0285">Flavoprotein</keyword>
<comment type="similarity">
    <text evidence="2 17">Belongs to the class-I pyridine nucleotide-disulfide oxidoreductase family.</text>
</comment>
<keyword evidence="13" id="KW-1015">Disulfide bond</keyword>
<keyword evidence="9 17" id="KW-0274">FAD</keyword>
<keyword evidence="11" id="KW-0476">Mercury</keyword>
<evidence type="ECO:0000256" key="16">
    <source>
        <dbReference type="ARBA" id="ARBA00048984"/>
    </source>
</evidence>
<dbReference type="SUPFAM" id="SSF55424">
    <property type="entry name" value="FAD/NAD-linked reductases, dimerisation (C-terminal) domain"/>
    <property type="match status" value="1"/>
</dbReference>
<dbReference type="EMBL" id="BAABBA010000034">
    <property type="protein sequence ID" value="GAA3511781.1"/>
    <property type="molecule type" value="Genomic_DNA"/>
</dbReference>
<keyword evidence="14 17" id="KW-0676">Redox-active center</keyword>
<evidence type="ECO:0000256" key="1">
    <source>
        <dbReference type="ARBA" id="ARBA00001974"/>
    </source>
</evidence>
<dbReference type="PROSITE" id="PS00076">
    <property type="entry name" value="PYRIDINE_REDOX_1"/>
    <property type="match status" value="1"/>
</dbReference>
<evidence type="ECO:0000313" key="21">
    <source>
        <dbReference type="Proteomes" id="UP001499841"/>
    </source>
</evidence>
<comment type="catalytic activity">
    <reaction evidence="16">
        <text>Hg + NADP(+) + H(+) = Hg(2+) + NADPH</text>
        <dbReference type="Rhea" id="RHEA:23856"/>
        <dbReference type="ChEBI" id="CHEBI:15378"/>
        <dbReference type="ChEBI" id="CHEBI:16170"/>
        <dbReference type="ChEBI" id="CHEBI:16793"/>
        <dbReference type="ChEBI" id="CHEBI:57783"/>
        <dbReference type="ChEBI" id="CHEBI:58349"/>
        <dbReference type="EC" id="1.16.1.1"/>
    </reaction>
</comment>
<protein>
    <recommendedName>
        <fullName evidence="5">Mercuric reductase</fullName>
        <ecNumber evidence="4">1.16.1.1</ecNumber>
    </recommendedName>
    <alternativeName>
        <fullName evidence="15">Hg(II) reductase</fullName>
    </alternativeName>
</protein>
<evidence type="ECO:0000256" key="8">
    <source>
        <dbReference type="ARBA" id="ARBA00022723"/>
    </source>
</evidence>
<dbReference type="InterPro" id="IPR004099">
    <property type="entry name" value="Pyr_nucl-diS_OxRdtase_dimer"/>
</dbReference>
<feature type="domain" description="Pyridine nucleotide-disulphide oxidoreductase dimerisation" evidence="18">
    <location>
        <begin position="357"/>
        <end position="462"/>
    </location>
</feature>
<evidence type="ECO:0000256" key="2">
    <source>
        <dbReference type="ARBA" id="ARBA00007532"/>
    </source>
</evidence>
<dbReference type="EC" id="1.16.1.1" evidence="4"/>
<dbReference type="PANTHER" id="PTHR43014:SF2">
    <property type="entry name" value="MERCURIC REDUCTASE"/>
    <property type="match status" value="1"/>
</dbReference>
<dbReference type="Pfam" id="PF02852">
    <property type="entry name" value="Pyr_redox_dim"/>
    <property type="match status" value="1"/>
</dbReference>
<evidence type="ECO:0000256" key="11">
    <source>
        <dbReference type="ARBA" id="ARBA00022914"/>
    </source>
</evidence>
<evidence type="ECO:0000256" key="7">
    <source>
        <dbReference type="ARBA" id="ARBA00022630"/>
    </source>
</evidence>
<evidence type="ECO:0000256" key="4">
    <source>
        <dbReference type="ARBA" id="ARBA00012661"/>
    </source>
</evidence>
<evidence type="ECO:0000256" key="6">
    <source>
        <dbReference type="ARBA" id="ARBA00022466"/>
    </source>
</evidence>
<evidence type="ECO:0000256" key="15">
    <source>
        <dbReference type="ARBA" id="ARBA00031725"/>
    </source>
</evidence>
<dbReference type="SUPFAM" id="SSF51905">
    <property type="entry name" value="FAD/NAD(P)-binding domain"/>
    <property type="match status" value="1"/>
</dbReference>
<evidence type="ECO:0000256" key="17">
    <source>
        <dbReference type="RuleBase" id="RU003691"/>
    </source>
</evidence>
<gene>
    <name evidence="20" type="primary">merA_2</name>
    <name evidence="20" type="ORF">GCM10022262_39910</name>
</gene>
<evidence type="ECO:0000256" key="14">
    <source>
        <dbReference type="ARBA" id="ARBA00023284"/>
    </source>
</evidence>
<comment type="caution">
    <text evidence="20">The sequence shown here is derived from an EMBL/GenBank/DDBJ whole genome shotgun (WGS) entry which is preliminary data.</text>
</comment>
<name>A0ABP6ULL9_9MICO</name>
<evidence type="ECO:0000313" key="20">
    <source>
        <dbReference type="EMBL" id="GAA3511781.1"/>
    </source>
</evidence>
<dbReference type="PRINTS" id="PR00411">
    <property type="entry name" value="PNDRDTASEI"/>
</dbReference>
<dbReference type="PIRSF" id="PIRSF000350">
    <property type="entry name" value="Mercury_reductase_MerA"/>
    <property type="match status" value="1"/>
</dbReference>
<comment type="cofactor">
    <cofactor evidence="1">
        <name>FAD</name>
        <dbReference type="ChEBI" id="CHEBI:57692"/>
    </cofactor>
</comment>
<evidence type="ECO:0000256" key="9">
    <source>
        <dbReference type="ARBA" id="ARBA00022827"/>
    </source>
</evidence>
<evidence type="ECO:0000256" key="13">
    <source>
        <dbReference type="ARBA" id="ARBA00023157"/>
    </source>
</evidence>
<sequence length="480" mass="50174">MTATSSTGYDLAVIGSGGGAFAAAIRATALGKRVVMIERDTIGGTCVNTGCVPSKALLAAAEARHVALDPSRFPGITATAGPADMPGLVAGKDDLVRSLRREKYLDLAADYGWDMRPGDATFTGTPGNPVLQVTSPDGSVKTLRAEQYLIATGSAPWAPAVDGLEEAGYLTSTTAMELDHLPDSLLVIGGGYVALEQAQLFARLGTRVTMLVRSRLASHEEPEASTALLDVLTDEGIRVICRAVPTAVRRDEATGEVVVTATVAGATQELRAAEMLVAAGRRAVTEGLGLDAVGVETGDLGEVVVDHHLRTSNPRIWAAGDVTGHREFVYVAAAHGALIVANAFTDAHREVDYRHLPRVIFTSPSLAAVGMTDRQARAAGIRCVCRVLPLAHVPRAIVNRDTRGLIKMVADADTGRIVGITALAQDAGDLAAAGVYILEAGMTVEQIANLWSPYLTMAEGLKLTAQSFNTDVSKLSCCAA</sequence>
<dbReference type="RefSeq" id="WP_345045190.1">
    <property type="nucleotide sequence ID" value="NZ_BAABBA010000034.1"/>
</dbReference>
<dbReference type="PANTHER" id="PTHR43014">
    <property type="entry name" value="MERCURIC REDUCTASE"/>
    <property type="match status" value="1"/>
</dbReference>
<evidence type="ECO:0000259" key="18">
    <source>
        <dbReference type="Pfam" id="PF02852"/>
    </source>
</evidence>
<evidence type="ECO:0000256" key="3">
    <source>
        <dbReference type="ARBA" id="ARBA00011738"/>
    </source>
</evidence>
<organism evidence="20 21">
    <name type="scientific">Georgenia daeguensis</name>
    <dbReference type="NCBI Taxonomy" id="908355"/>
    <lineage>
        <taxon>Bacteria</taxon>
        <taxon>Bacillati</taxon>
        <taxon>Actinomycetota</taxon>
        <taxon>Actinomycetes</taxon>
        <taxon>Micrococcales</taxon>
        <taxon>Bogoriellaceae</taxon>
        <taxon>Georgenia</taxon>
    </lineage>
</organism>
<dbReference type="PRINTS" id="PR00368">
    <property type="entry name" value="FADPNR"/>
</dbReference>
<keyword evidence="10" id="KW-0521">NADP</keyword>
<reference evidence="21" key="1">
    <citation type="journal article" date="2019" name="Int. J. Syst. Evol. Microbiol.">
        <title>The Global Catalogue of Microorganisms (GCM) 10K type strain sequencing project: providing services to taxonomists for standard genome sequencing and annotation.</title>
        <authorList>
            <consortium name="The Broad Institute Genomics Platform"/>
            <consortium name="The Broad Institute Genome Sequencing Center for Infectious Disease"/>
            <person name="Wu L."/>
            <person name="Ma J."/>
        </authorList>
    </citation>
    <scope>NUCLEOTIDE SEQUENCE [LARGE SCALE GENOMIC DNA]</scope>
    <source>
        <strain evidence="21">JCM 17459</strain>
    </source>
</reference>
<evidence type="ECO:0000259" key="19">
    <source>
        <dbReference type="Pfam" id="PF07992"/>
    </source>
</evidence>
<accession>A0ABP6ULL9</accession>
<dbReference type="Pfam" id="PF07992">
    <property type="entry name" value="Pyr_redox_2"/>
    <property type="match status" value="1"/>
</dbReference>
<evidence type="ECO:0000256" key="5">
    <source>
        <dbReference type="ARBA" id="ARBA00014791"/>
    </source>
</evidence>
<keyword evidence="8" id="KW-0479">Metal-binding</keyword>
<keyword evidence="6" id="KW-0475">Mercuric resistance</keyword>
<comment type="subunit">
    <text evidence="3">Homodimer.</text>
</comment>
<dbReference type="NCBIfam" id="TIGR02053">
    <property type="entry name" value="MerA"/>
    <property type="match status" value="1"/>
</dbReference>
<dbReference type="InterPro" id="IPR021179">
    <property type="entry name" value="Mercury_reductase_MerA"/>
</dbReference>
<keyword evidence="21" id="KW-1185">Reference proteome</keyword>
<dbReference type="InterPro" id="IPR023753">
    <property type="entry name" value="FAD/NAD-binding_dom"/>
</dbReference>
<dbReference type="InterPro" id="IPR036188">
    <property type="entry name" value="FAD/NAD-bd_sf"/>
</dbReference>